<evidence type="ECO:0000256" key="3">
    <source>
        <dbReference type="ARBA" id="ARBA00023163"/>
    </source>
</evidence>
<dbReference type="InterPro" id="IPR011991">
    <property type="entry name" value="ArsR-like_HTH"/>
</dbReference>
<feature type="domain" description="HTH hxlR-type" evidence="4">
    <location>
        <begin position="11"/>
        <end position="108"/>
    </location>
</feature>
<gene>
    <name evidence="5" type="ORF">GCM10011594_02780</name>
</gene>
<dbReference type="AlphaFoldDB" id="A0A917WBB3"/>
<reference evidence="5" key="1">
    <citation type="journal article" date="2014" name="Int. J. Syst. Evol. Microbiol.">
        <title>Complete genome sequence of Corynebacterium casei LMG S-19264T (=DSM 44701T), isolated from a smear-ripened cheese.</title>
        <authorList>
            <consortium name="US DOE Joint Genome Institute (JGI-PGF)"/>
            <person name="Walter F."/>
            <person name="Albersmeier A."/>
            <person name="Kalinowski J."/>
            <person name="Ruckert C."/>
        </authorList>
    </citation>
    <scope>NUCLEOTIDE SEQUENCE</scope>
    <source>
        <strain evidence="5">CGMCC 4.7308</strain>
    </source>
</reference>
<dbReference type="InterPro" id="IPR002577">
    <property type="entry name" value="HTH_HxlR"/>
</dbReference>
<sequence length="167" mass="18244">MRRTSFAADECPIARAADGVGDVWGVLVLREMFDGYQRFDELTGRLGIAPNMLSRRLAALVDAGLVERRRYSDRPPRDEYVLTPLGHSYRAVVVALFAVTTAATAPASRPLLLVDRATGREVEPVLVDRATGRALDEVDVEWVAGPGASPGMRARRAEVQRRRAATG</sequence>
<dbReference type="InterPro" id="IPR036390">
    <property type="entry name" value="WH_DNA-bd_sf"/>
</dbReference>
<dbReference type="SUPFAM" id="SSF46785">
    <property type="entry name" value="Winged helix' DNA-binding domain"/>
    <property type="match status" value="1"/>
</dbReference>
<keyword evidence="6" id="KW-1185">Reference proteome</keyword>
<dbReference type="GO" id="GO:0003677">
    <property type="term" value="F:DNA binding"/>
    <property type="evidence" value="ECO:0007669"/>
    <property type="project" value="UniProtKB-KW"/>
</dbReference>
<dbReference type="PANTHER" id="PTHR33204">
    <property type="entry name" value="TRANSCRIPTIONAL REGULATOR, MARR FAMILY"/>
    <property type="match status" value="1"/>
</dbReference>
<dbReference type="EMBL" id="BMNA01000001">
    <property type="protein sequence ID" value="GGL86629.1"/>
    <property type="molecule type" value="Genomic_DNA"/>
</dbReference>
<proteinExistence type="predicted"/>
<dbReference type="Proteomes" id="UP000655208">
    <property type="component" value="Unassembled WGS sequence"/>
</dbReference>
<reference evidence="5" key="2">
    <citation type="submission" date="2020-09" db="EMBL/GenBank/DDBJ databases">
        <authorList>
            <person name="Sun Q."/>
            <person name="Zhou Y."/>
        </authorList>
    </citation>
    <scope>NUCLEOTIDE SEQUENCE</scope>
    <source>
        <strain evidence="5">CGMCC 4.7308</strain>
    </source>
</reference>
<evidence type="ECO:0000313" key="5">
    <source>
        <dbReference type="EMBL" id="GGL86629.1"/>
    </source>
</evidence>
<organism evidence="5 6">
    <name type="scientific">Nakamurella endophytica</name>
    <dbReference type="NCBI Taxonomy" id="1748367"/>
    <lineage>
        <taxon>Bacteria</taxon>
        <taxon>Bacillati</taxon>
        <taxon>Actinomycetota</taxon>
        <taxon>Actinomycetes</taxon>
        <taxon>Nakamurellales</taxon>
        <taxon>Nakamurellaceae</taxon>
        <taxon>Nakamurella</taxon>
    </lineage>
</organism>
<dbReference type="Gene3D" id="1.10.10.10">
    <property type="entry name" value="Winged helix-like DNA-binding domain superfamily/Winged helix DNA-binding domain"/>
    <property type="match status" value="1"/>
</dbReference>
<evidence type="ECO:0000259" key="4">
    <source>
        <dbReference type="PROSITE" id="PS51118"/>
    </source>
</evidence>
<keyword evidence="2" id="KW-0238">DNA-binding</keyword>
<keyword evidence="1" id="KW-0805">Transcription regulation</keyword>
<keyword evidence="3" id="KW-0804">Transcription</keyword>
<evidence type="ECO:0000256" key="1">
    <source>
        <dbReference type="ARBA" id="ARBA00023015"/>
    </source>
</evidence>
<name>A0A917WBB3_9ACTN</name>
<accession>A0A917WBB3</accession>
<dbReference type="RefSeq" id="WP_229673516.1">
    <property type="nucleotide sequence ID" value="NZ_BMNA01000001.1"/>
</dbReference>
<dbReference type="PROSITE" id="PS51118">
    <property type="entry name" value="HTH_HXLR"/>
    <property type="match status" value="1"/>
</dbReference>
<dbReference type="Pfam" id="PF01638">
    <property type="entry name" value="HxlR"/>
    <property type="match status" value="1"/>
</dbReference>
<evidence type="ECO:0000313" key="6">
    <source>
        <dbReference type="Proteomes" id="UP000655208"/>
    </source>
</evidence>
<dbReference type="CDD" id="cd00090">
    <property type="entry name" value="HTH_ARSR"/>
    <property type="match status" value="1"/>
</dbReference>
<evidence type="ECO:0000256" key="2">
    <source>
        <dbReference type="ARBA" id="ARBA00023125"/>
    </source>
</evidence>
<comment type="caution">
    <text evidence="5">The sequence shown here is derived from an EMBL/GenBank/DDBJ whole genome shotgun (WGS) entry which is preliminary data.</text>
</comment>
<protein>
    <submittedName>
        <fullName evidence="5">Transcriptional regulator</fullName>
    </submittedName>
</protein>
<dbReference type="PANTHER" id="PTHR33204:SF17">
    <property type="entry name" value="TRANSCRIPTIONAL REGULATORY PROTEIN"/>
    <property type="match status" value="1"/>
</dbReference>
<dbReference type="InterPro" id="IPR036388">
    <property type="entry name" value="WH-like_DNA-bd_sf"/>
</dbReference>